<proteinExistence type="predicted"/>
<dbReference type="EMBL" id="JAJSOF020000005">
    <property type="protein sequence ID" value="KAJ4448061.1"/>
    <property type="molecule type" value="Genomic_DNA"/>
</dbReference>
<accession>A0ABQ8TN17</accession>
<evidence type="ECO:0008006" key="3">
    <source>
        <dbReference type="Google" id="ProtNLM"/>
    </source>
</evidence>
<sequence length="114" mass="13032">MTAINPSTSFIPNSLQCDVIVVHRSGGGSDSHIRTLLTSRQMYVFPNSSHSCHYRRYRTYRVSQRVLYPFDLMSTNNDVNSKCTQLKEQLTAFVQAPLTSCDAERSFSRYKAML</sequence>
<evidence type="ECO:0000313" key="1">
    <source>
        <dbReference type="EMBL" id="KAJ4448061.1"/>
    </source>
</evidence>
<dbReference type="Proteomes" id="UP001148838">
    <property type="component" value="Unassembled WGS sequence"/>
</dbReference>
<reference evidence="1 2" key="1">
    <citation type="journal article" date="2022" name="Allergy">
        <title>Genome assembly and annotation of Periplaneta americana reveal a comprehensive cockroach allergen profile.</title>
        <authorList>
            <person name="Wang L."/>
            <person name="Xiong Q."/>
            <person name="Saelim N."/>
            <person name="Wang L."/>
            <person name="Nong W."/>
            <person name="Wan A.T."/>
            <person name="Shi M."/>
            <person name="Liu X."/>
            <person name="Cao Q."/>
            <person name="Hui J.H.L."/>
            <person name="Sookrung N."/>
            <person name="Leung T.F."/>
            <person name="Tungtrongchitr A."/>
            <person name="Tsui S.K.W."/>
        </authorList>
    </citation>
    <scope>NUCLEOTIDE SEQUENCE [LARGE SCALE GENOMIC DNA]</scope>
    <source>
        <strain evidence="1">PWHHKU_190912</strain>
    </source>
</reference>
<keyword evidence="2" id="KW-1185">Reference proteome</keyword>
<comment type="caution">
    <text evidence="1">The sequence shown here is derived from an EMBL/GenBank/DDBJ whole genome shotgun (WGS) entry which is preliminary data.</text>
</comment>
<protein>
    <recommendedName>
        <fullName evidence="3">HAT C-terminal dimerisation domain-containing protein</fullName>
    </recommendedName>
</protein>
<organism evidence="1 2">
    <name type="scientific">Periplaneta americana</name>
    <name type="common">American cockroach</name>
    <name type="synonym">Blatta americana</name>
    <dbReference type="NCBI Taxonomy" id="6978"/>
    <lineage>
        <taxon>Eukaryota</taxon>
        <taxon>Metazoa</taxon>
        <taxon>Ecdysozoa</taxon>
        <taxon>Arthropoda</taxon>
        <taxon>Hexapoda</taxon>
        <taxon>Insecta</taxon>
        <taxon>Pterygota</taxon>
        <taxon>Neoptera</taxon>
        <taxon>Polyneoptera</taxon>
        <taxon>Dictyoptera</taxon>
        <taxon>Blattodea</taxon>
        <taxon>Blattoidea</taxon>
        <taxon>Blattidae</taxon>
        <taxon>Blattinae</taxon>
        <taxon>Periplaneta</taxon>
    </lineage>
</organism>
<gene>
    <name evidence="1" type="ORF">ANN_10073</name>
</gene>
<evidence type="ECO:0000313" key="2">
    <source>
        <dbReference type="Proteomes" id="UP001148838"/>
    </source>
</evidence>
<name>A0ABQ8TN17_PERAM</name>